<dbReference type="InterPro" id="IPR023089">
    <property type="entry name" value="YozE_SAM-like"/>
</dbReference>
<dbReference type="Proteomes" id="UP001224359">
    <property type="component" value="Unassembled WGS sequence"/>
</dbReference>
<name>A0ABT9VI82_9BACI</name>
<dbReference type="InterPro" id="IPR036806">
    <property type="entry name" value="YozE_SAM-like_sf"/>
</dbReference>
<proteinExistence type="predicted"/>
<gene>
    <name evidence="2" type="ORF">J2S77_002684</name>
</gene>
<evidence type="ECO:0000313" key="2">
    <source>
        <dbReference type="EMBL" id="MDQ0160678.1"/>
    </source>
</evidence>
<keyword evidence="3" id="KW-1185">Reference proteome</keyword>
<organism evidence="2 3">
    <name type="scientific">Alkalibacillus salilacus</name>
    <dbReference type="NCBI Taxonomy" id="284582"/>
    <lineage>
        <taxon>Bacteria</taxon>
        <taxon>Bacillati</taxon>
        <taxon>Bacillota</taxon>
        <taxon>Bacilli</taxon>
        <taxon>Bacillales</taxon>
        <taxon>Bacillaceae</taxon>
        <taxon>Alkalibacillus</taxon>
    </lineage>
</organism>
<dbReference type="EMBL" id="JAUSTQ010000016">
    <property type="protein sequence ID" value="MDQ0160678.1"/>
    <property type="molecule type" value="Genomic_DNA"/>
</dbReference>
<comment type="caution">
    <text evidence="2">The sequence shown here is derived from an EMBL/GenBank/DDBJ whole genome shotgun (WGS) entry which is preliminary data.</text>
</comment>
<reference evidence="2 3" key="1">
    <citation type="submission" date="2023-07" db="EMBL/GenBank/DDBJ databases">
        <title>Genomic Encyclopedia of Type Strains, Phase IV (KMG-IV): sequencing the most valuable type-strain genomes for metagenomic binning, comparative biology and taxonomic classification.</title>
        <authorList>
            <person name="Goeker M."/>
        </authorList>
    </citation>
    <scope>NUCLEOTIDE SEQUENCE [LARGE SCALE GENOMIC DNA]</scope>
    <source>
        <strain evidence="2 3">DSM 16460</strain>
    </source>
</reference>
<dbReference type="NCBIfam" id="NF010193">
    <property type="entry name" value="PRK13672.1"/>
    <property type="match status" value="1"/>
</dbReference>
<dbReference type="Gene3D" id="1.10.150.260">
    <property type="entry name" value="YozE SAM-like"/>
    <property type="match status" value="1"/>
</dbReference>
<evidence type="ECO:0000313" key="3">
    <source>
        <dbReference type="Proteomes" id="UP001224359"/>
    </source>
</evidence>
<dbReference type="Pfam" id="PF06855">
    <property type="entry name" value="YozE_SAM_like"/>
    <property type="match status" value="1"/>
</dbReference>
<dbReference type="SUPFAM" id="SSF140652">
    <property type="entry name" value="YozE-like"/>
    <property type="match status" value="1"/>
</dbReference>
<feature type="domain" description="YozE SAM-like" evidence="1">
    <location>
        <begin position="3"/>
        <end position="70"/>
    </location>
</feature>
<dbReference type="InterPro" id="IPR010673">
    <property type="entry name" value="UPF0346"/>
</dbReference>
<sequence length="74" mass="9006">MRSFYHFAMQFRGIQNKQDARKQLAEAIFRDHGFPKQSVNYNELSEYLEMNSPFPEAIQTFDQLWEEYEQHIET</sequence>
<protein>
    <submittedName>
        <fullName evidence="2">Uncharacterized protein YozE (UPF0346 family)</fullName>
    </submittedName>
</protein>
<dbReference type="PIRSF" id="PIRSF037262">
    <property type="entry name" value="UCP037262"/>
    <property type="match status" value="1"/>
</dbReference>
<accession>A0ABT9VI82</accession>
<dbReference type="RefSeq" id="WP_306978096.1">
    <property type="nucleotide sequence ID" value="NZ_JAUSTQ010000016.1"/>
</dbReference>
<evidence type="ECO:0000259" key="1">
    <source>
        <dbReference type="Pfam" id="PF06855"/>
    </source>
</evidence>